<keyword evidence="3" id="KW-1185">Reference proteome</keyword>
<dbReference type="EMBL" id="JBHLZF010000001">
    <property type="protein sequence ID" value="MFB9896901.1"/>
    <property type="molecule type" value="Genomic_DNA"/>
</dbReference>
<gene>
    <name evidence="2" type="ORF">ACFFK8_03490</name>
</gene>
<accession>A0ABV5ZKX1</accession>
<feature type="compositionally biased region" description="Basic and acidic residues" evidence="1">
    <location>
        <begin position="23"/>
        <end position="39"/>
    </location>
</feature>
<name>A0ABV5ZKX1_9BACT</name>
<feature type="region of interest" description="Disordered" evidence="1">
    <location>
        <begin position="17"/>
        <end position="40"/>
    </location>
</feature>
<dbReference type="Proteomes" id="UP001589688">
    <property type="component" value="Unassembled WGS sequence"/>
</dbReference>
<sequence>MKIWDVTYVDFPLVQQRKTAKTQAEKRENAPRKTARRDAVAPFSRGDCGLIARRLQRRARSMRSPRPCRKAAKKRNYWYSDGFMPNLSLKHLAK</sequence>
<dbReference type="RefSeq" id="WP_156924976.1">
    <property type="nucleotide sequence ID" value="NZ_JADU01000008.1"/>
</dbReference>
<comment type="caution">
    <text evidence="2">The sequence shown here is derived from an EMBL/GenBank/DDBJ whole genome shotgun (WGS) entry which is preliminary data.</text>
</comment>
<organism evidence="2 3">
    <name type="scientific">Hallella seregens ATCC 51272</name>
    <dbReference type="NCBI Taxonomy" id="1336250"/>
    <lineage>
        <taxon>Bacteria</taxon>
        <taxon>Pseudomonadati</taxon>
        <taxon>Bacteroidota</taxon>
        <taxon>Bacteroidia</taxon>
        <taxon>Bacteroidales</taxon>
        <taxon>Prevotellaceae</taxon>
        <taxon>Hallella</taxon>
    </lineage>
</organism>
<evidence type="ECO:0000313" key="3">
    <source>
        <dbReference type="Proteomes" id="UP001589688"/>
    </source>
</evidence>
<reference evidence="2 3" key="1">
    <citation type="submission" date="2024-09" db="EMBL/GenBank/DDBJ databases">
        <authorList>
            <person name="Sun Q."/>
            <person name="Mori K."/>
        </authorList>
    </citation>
    <scope>NUCLEOTIDE SEQUENCE [LARGE SCALE GENOMIC DNA]</scope>
    <source>
        <strain evidence="2 3">ATCC 51272</strain>
    </source>
</reference>
<proteinExistence type="predicted"/>
<evidence type="ECO:0000313" key="2">
    <source>
        <dbReference type="EMBL" id="MFB9896901.1"/>
    </source>
</evidence>
<protein>
    <submittedName>
        <fullName evidence="2">Uncharacterized protein</fullName>
    </submittedName>
</protein>
<evidence type="ECO:0000256" key="1">
    <source>
        <dbReference type="SAM" id="MobiDB-lite"/>
    </source>
</evidence>